<protein>
    <recommendedName>
        <fullName evidence="3">Phospholipase B-like</fullName>
    </recommendedName>
</protein>
<keyword evidence="2" id="KW-1185">Reference proteome</keyword>
<comment type="caution">
    <text evidence="1">The sequence shown here is derived from an EMBL/GenBank/DDBJ whole genome shotgun (WGS) entry which is preliminary data.</text>
</comment>
<evidence type="ECO:0000313" key="2">
    <source>
        <dbReference type="Proteomes" id="UP001189429"/>
    </source>
</evidence>
<evidence type="ECO:0000313" key="1">
    <source>
        <dbReference type="EMBL" id="CAK0888500.1"/>
    </source>
</evidence>
<sequence length="204" mass="22751">MQPAPTLLHAVAILAQGHFQVWLKTFTFIEAARLGLAAGAMYSSSSEPFLGRSGSAPDLRRSTVDDFRLSMNSASGRSRDRFPKGAWVSKPTGRKFGHTDLSLATSKHPKWSTSREFQNHWSHATTFGREPFCPGGGLTDLYVRDPHSGVWLRQKPVQRDRVLSPLPGVRLEMNTMSNMCVSLKRQPMFHGCEQRDALIRPGCK</sequence>
<organism evidence="1 2">
    <name type="scientific">Prorocentrum cordatum</name>
    <dbReference type="NCBI Taxonomy" id="2364126"/>
    <lineage>
        <taxon>Eukaryota</taxon>
        <taxon>Sar</taxon>
        <taxon>Alveolata</taxon>
        <taxon>Dinophyceae</taxon>
        <taxon>Prorocentrales</taxon>
        <taxon>Prorocentraceae</taxon>
        <taxon>Prorocentrum</taxon>
    </lineage>
</organism>
<name>A0ABN9WPA3_9DINO</name>
<proteinExistence type="predicted"/>
<gene>
    <name evidence="1" type="ORF">PCOR1329_LOCUS69276</name>
</gene>
<dbReference type="Proteomes" id="UP001189429">
    <property type="component" value="Unassembled WGS sequence"/>
</dbReference>
<reference evidence="1" key="1">
    <citation type="submission" date="2023-10" db="EMBL/GenBank/DDBJ databases">
        <authorList>
            <person name="Chen Y."/>
            <person name="Shah S."/>
            <person name="Dougan E. K."/>
            <person name="Thang M."/>
            <person name="Chan C."/>
        </authorList>
    </citation>
    <scope>NUCLEOTIDE SEQUENCE [LARGE SCALE GENOMIC DNA]</scope>
</reference>
<dbReference type="EMBL" id="CAUYUJ010019082">
    <property type="protein sequence ID" value="CAK0888500.1"/>
    <property type="molecule type" value="Genomic_DNA"/>
</dbReference>
<evidence type="ECO:0008006" key="3">
    <source>
        <dbReference type="Google" id="ProtNLM"/>
    </source>
</evidence>
<accession>A0ABN9WPA3</accession>